<evidence type="ECO:0008006" key="10">
    <source>
        <dbReference type="Google" id="ProtNLM"/>
    </source>
</evidence>
<feature type="transmembrane region" description="Helical" evidence="7">
    <location>
        <begin position="336"/>
        <end position="355"/>
    </location>
</feature>
<name>A0ABR1ITA4_9AGAR</name>
<accession>A0ABR1ITA4</accession>
<evidence type="ECO:0000313" key="9">
    <source>
        <dbReference type="Proteomes" id="UP001498398"/>
    </source>
</evidence>
<feature type="region of interest" description="Disordered" evidence="6">
    <location>
        <begin position="1"/>
        <end position="21"/>
    </location>
</feature>
<dbReference type="Pfam" id="PF07690">
    <property type="entry name" value="MFS_1"/>
    <property type="match status" value="1"/>
</dbReference>
<keyword evidence="2" id="KW-0813">Transport</keyword>
<dbReference type="PANTHER" id="PTHR43791">
    <property type="entry name" value="PERMEASE-RELATED"/>
    <property type="match status" value="1"/>
</dbReference>
<feature type="transmembrane region" description="Helical" evidence="7">
    <location>
        <begin position="171"/>
        <end position="191"/>
    </location>
</feature>
<feature type="transmembrane region" description="Helical" evidence="7">
    <location>
        <begin position="361"/>
        <end position="384"/>
    </location>
</feature>
<feature type="transmembrane region" description="Helical" evidence="7">
    <location>
        <begin position="428"/>
        <end position="449"/>
    </location>
</feature>
<evidence type="ECO:0000256" key="2">
    <source>
        <dbReference type="ARBA" id="ARBA00022448"/>
    </source>
</evidence>
<keyword evidence="3 7" id="KW-0812">Transmembrane</keyword>
<dbReference type="Gene3D" id="1.20.1250.20">
    <property type="entry name" value="MFS general substrate transporter like domains"/>
    <property type="match status" value="2"/>
</dbReference>
<dbReference type="SUPFAM" id="SSF103473">
    <property type="entry name" value="MFS general substrate transporter"/>
    <property type="match status" value="1"/>
</dbReference>
<evidence type="ECO:0000256" key="7">
    <source>
        <dbReference type="SAM" id="Phobius"/>
    </source>
</evidence>
<feature type="transmembrane region" description="Helical" evidence="7">
    <location>
        <begin position="396"/>
        <end position="416"/>
    </location>
</feature>
<dbReference type="EMBL" id="JBANRG010000079">
    <property type="protein sequence ID" value="KAK7438449.1"/>
    <property type="molecule type" value="Genomic_DNA"/>
</dbReference>
<evidence type="ECO:0000256" key="1">
    <source>
        <dbReference type="ARBA" id="ARBA00004141"/>
    </source>
</evidence>
<dbReference type="Proteomes" id="UP001498398">
    <property type="component" value="Unassembled WGS sequence"/>
</dbReference>
<dbReference type="InterPro" id="IPR011701">
    <property type="entry name" value="MFS"/>
</dbReference>
<comment type="caution">
    <text evidence="8">The sequence shown here is derived from an EMBL/GenBank/DDBJ whole genome shotgun (WGS) entry which is preliminary data.</text>
</comment>
<organism evidence="8 9">
    <name type="scientific">Marasmiellus scandens</name>
    <dbReference type="NCBI Taxonomy" id="2682957"/>
    <lineage>
        <taxon>Eukaryota</taxon>
        <taxon>Fungi</taxon>
        <taxon>Dikarya</taxon>
        <taxon>Basidiomycota</taxon>
        <taxon>Agaricomycotina</taxon>
        <taxon>Agaricomycetes</taxon>
        <taxon>Agaricomycetidae</taxon>
        <taxon>Agaricales</taxon>
        <taxon>Marasmiineae</taxon>
        <taxon>Omphalotaceae</taxon>
        <taxon>Marasmiellus</taxon>
    </lineage>
</organism>
<dbReference type="InterPro" id="IPR036259">
    <property type="entry name" value="MFS_trans_sf"/>
</dbReference>
<feature type="compositionally biased region" description="Basic and acidic residues" evidence="6">
    <location>
        <begin position="1"/>
        <end position="16"/>
    </location>
</feature>
<evidence type="ECO:0000256" key="5">
    <source>
        <dbReference type="ARBA" id="ARBA00023136"/>
    </source>
</evidence>
<evidence type="ECO:0000313" key="8">
    <source>
        <dbReference type="EMBL" id="KAK7438449.1"/>
    </source>
</evidence>
<evidence type="ECO:0000256" key="4">
    <source>
        <dbReference type="ARBA" id="ARBA00022989"/>
    </source>
</evidence>
<evidence type="ECO:0000256" key="6">
    <source>
        <dbReference type="SAM" id="MobiDB-lite"/>
    </source>
</evidence>
<keyword evidence="4 7" id="KW-1133">Transmembrane helix</keyword>
<protein>
    <recommendedName>
        <fullName evidence="10">MFS general substrate transporter</fullName>
    </recommendedName>
</protein>
<feature type="transmembrane region" description="Helical" evidence="7">
    <location>
        <begin position="203"/>
        <end position="223"/>
    </location>
</feature>
<feature type="transmembrane region" description="Helical" evidence="7">
    <location>
        <begin position="60"/>
        <end position="76"/>
    </location>
</feature>
<reference evidence="8 9" key="1">
    <citation type="submission" date="2024-01" db="EMBL/GenBank/DDBJ databases">
        <title>A draft genome for the cacao thread blight pathogen Marasmiellus scandens.</title>
        <authorList>
            <person name="Baruah I.K."/>
            <person name="Leung J."/>
            <person name="Bukari Y."/>
            <person name="Amoako-Attah I."/>
            <person name="Meinhardt L.W."/>
            <person name="Bailey B.A."/>
            <person name="Cohen S.P."/>
        </authorList>
    </citation>
    <scope>NUCLEOTIDE SEQUENCE [LARGE SCALE GENOMIC DNA]</scope>
    <source>
        <strain evidence="8 9">GH-19</strain>
    </source>
</reference>
<proteinExistence type="predicted"/>
<keyword evidence="5 7" id="KW-0472">Membrane</keyword>
<keyword evidence="9" id="KW-1185">Reference proteome</keyword>
<evidence type="ECO:0000256" key="3">
    <source>
        <dbReference type="ARBA" id="ARBA00022692"/>
    </source>
</evidence>
<sequence length="503" mass="56649">MANTSEKYDSGTKLEESLPSSLKGHELHHLKFKEVDTAAKFAGGDGEVDPAEAARVRKKIDLALLPLMCTLYWVQFMDKTTLGSSAILGIREATHLTNDQYNWYEITLKTSSLNIFIWSIALCTHAACKNFAGLFVVRFILGMCEGSITAGFMIVSTMFYTRNEQTLRVGYWFLMNGTAQIISGFIAFGSLHIKTSTVEPWQWMMIITGLITFGTAVAFWFLFPDSPTTAWFLTDEEKRVAIQRIKENQTGVENKHFKKEQMMEALLDPKTWLFALFSALDNVPNSLTNQRQIIVSSFGFTNLQTTLLGCVDGVLEILTIWSGVEIAARIPNSRGYVAVIYFLPTMLGVFLINLLPFDNKVGLLFAQWLSGIGITGFVLSLSWLSSVTAGHTKKITTNAIMLCAYCIGNAAGPFMWQEKYKPRNHVPWIIIGVCYACCMLTLLAIRFYLDKENKRRDGEAPDDTYENVFVEHMGPDGVVESIKVDKEFLDLTDIQNREFRYVL</sequence>
<feature type="transmembrane region" description="Helical" evidence="7">
    <location>
        <begin position="135"/>
        <end position="159"/>
    </location>
</feature>
<comment type="subcellular location">
    <subcellularLocation>
        <location evidence="1">Membrane</location>
        <topology evidence="1">Multi-pass membrane protein</topology>
    </subcellularLocation>
</comment>
<dbReference type="PANTHER" id="PTHR43791:SF63">
    <property type="entry name" value="HIGH AFFINITY CYSTEINE TRANSPORTER"/>
    <property type="match status" value="1"/>
</dbReference>
<gene>
    <name evidence="8" type="ORF">VKT23_018062</name>
</gene>